<dbReference type="STRING" id="1136941.ACH46_18375"/>
<dbReference type="InterPro" id="IPR029479">
    <property type="entry name" value="Nitroreductase"/>
</dbReference>
<protein>
    <recommendedName>
        <fullName evidence="1">Nitroreductase domain-containing protein</fullName>
    </recommendedName>
</protein>
<dbReference type="InterPro" id="IPR000415">
    <property type="entry name" value="Nitroreductase-like"/>
</dbReference>
<sequence>MPSPRPRSSDVTGSDLRTVYAWTSGSKAVLGAPGAATVLPAKEQLTGLLPMQGGALKALNAGPIAFDGPPPAPIADLVDRLLAIGALQVTVTAGDEQLYTVRPFRGATGGRAEASTGVLSRFTVLRRDGGELVAENPRSWCDVVVHSGAVAGALVGGGDTPWTARLWSDLRWTGHAVADDAVETGVFPTASWSPHELWFHRRSTVGDRSTSWAHFGPTRWADGRFPPVPAAPDSYPGEPISLPVPDLDVLTVPLARAVEERVSTRSFDDASPMTVNELGELLYRCARTRGVRTIEKPGTATTELPSRPYPSGGSIYELEVYPVIRNVVGVAPGMYHYDSIEHVLRPVSAIDEPAVQRLLSPASLTLADGERPQVMLTIAARAGRIMWTYEQMPYAVILKHVGVLTQTLYLTATAMGLGGVAQGYGDTTAFAEATGRDELMECNVGTFVVGRPR</sequence>
<proteinExistence type="predicted"/>
<dbReference type="CDD" id="cd02142">
    <property type="entry name" value="McbC_SagB-like_oxidoreductase"/>
    <property type="match status" value="1"/>
</dbReference>
<dbReference type="Gene3D" id="3.40.109.10">
    <property type="entry name" value="NADH Oxidase"/>
    <property type="match status" value="1"/>
</dbReference>
<dbReference type="SUPFAM" id="SSF55469">
    <property type="entry name" value="FMN-dependent nitroreductase-like"/>
    <property type="match status" value="1"/>
</dbReference>
<dbReference type="Pfam" id="PF00881">
    <property type="entry name" value="Nitroreductase"/>
    <property type="match status" value="1"/>
</dbReference>
<gene>
    <name evidence="2" type="ORF">ACH46_18375</name>
</gene>
<accession>A0A0N9NLN0</accession>
<dbReference type="PATRIC" id="fig|1136941.3.peg.3759"/>
<dbReference type="InterPro" id="IPR052544">
    <property type="entry name" value="Bacteriocin_Proc_Enz"/>
</dbReference>
<evidence type="ECO:0000313" key="3">
    <source>
        <dbReference type="Proteomes" id="UP000063789"/>
    </source>
</evidence>
<evidence type="ECO:0000313" key="2">
    <source>
        <dbReference type="EMBL" id="ALG87021.1"/>
    </source>
</evidence>
<dbReference type="NCBIfam" id="TIGR03605">
    <property type="entry name" value="antibiot_sagB"/>
    <property type="match status" value="1"/>
</dbReference>
<dbReference type="InterPro" id="IPR020051">
    <property type="entry name" value="SagB-type_dehydrogenase"/>
</dbReference>
<dbReference type="Proteomes" id="UP000063789">
    <property type="component" value="Chromosome"/>
</dbReference>
<dbReference type="AlphaFoldDB" id="A0A0N9NLN0"/>
<keyword evidence="3" id="KW-1185">Reference proteome</keyword>
<dbReference type="PANTHER" id="PTHR43745">
    <property type="entry name" value="NITROREDUCTASE MJ1384-RELATED"/>
    <property type="match status" value="1"/>
</dbReference>
<feature type="domain" description="Nitroreductase" evidence="1">
    <location>
        <begin position="259"/>
        <end position="450"/>
    </location>
</feature>
<evidence type="ECO:0000259" key="1">
    <source>
        <dbReference type="Pfam" id="PF00881"/>
    </source>
</evidence>
<dbReference type="KEGG" id="goq:ACH46_18375"/>
<reference evidence="3" key="1">
    <citation type="submission" date="2015-06" db="EMBL/GenBank/DDBJ databases">
        <title>Complete genome sequence and metabolic analysis of phthalate degradation pathway in Gordonia sp. QH-11.</title>
        <authorList>
            <person name="Jin D."/>
            <person name="Kong X."/>
            <person name="Bai Z."/>
        </authorList>
    </citation>
    <scope>NUCLEOTIDE SEQUENCE [LARGE SCALE GENOMIC DNA]</scope>
    <source>
        <strain evidence="3">QH-11</strain>
    </source>
</reference>
<reference evidence="2 3" key="2">
    <citation type="journal article" date="2017" name="Int. J. Syst. Evol. Microbiol.">
        <title>Gordonia phthalatica sp. nov., a di-n-butyl phthalate-degrading bacterium isolated from activated sludge.</title>
        <authorList>
            <person name="Jin D."/>
            <person name="Kong X."/>
            <person name="Jia M."/>
            <person name="Yu X."/>
            <person name="Wang X."/>
            <person name="Zhuang X."/>
            <person name="Deng Y."/>
            <person name="Bai Z."/>
        </authorList>
    </citation>
    <scope>NUCLEOTIDE SEQUENCE [LARGE SCALE GENOMIC DNA]</scope>
    <source>
        <strain evidence="2 3">QH-11</strain>
    </source>
</reference>
<dbReference type="PANTHER" id="PTHR43745:SF2">
    <property type="entry name" value="NITROREDUCTASE MJ1384-RELATED"/>
    <property type="match status" value="1"/>
</dbReference>
<organism evidence="2 3">
    <name type="scientific">Gordonia phthalatica</name>
    <dbReference type="NCBI Taxonomy" id="1136941"/>
    <lineage>
        <taxon>Bacteria</taxon>
        <taxon>Bacillati</taxon>
        <taxon>Actinomycetota</taxon>
        <taxon>Actinomycetes</taxon>
        <taxon>Mycobacteriales</taxon>
        <taxon>Gordoniaceae</taxon>
        <taxon>Gordonia</taxon>
    </lineage>
</organism>
<dbReference type="GO" id="GO:0016491">
    <property type="term" value="F:oxidoreductase activity"/>
    <property type="evidence" value="ECO:0007669"/>
    <property type="project" value="InterPro"/>
</dbReference>
<dbReference type="EMBL" id="CP011853">
    <property type="protein sequence ID" value="ALG87021.1"/>
    <property type="molecule type" value="Genomic_DNA"/>
</dbReference>
<name>A0A0N9NLN0_9ACTN</name>